<dbReference type="Pfam" id="PF13578">
    <property type="entry name" value="Methyltransf_24"/>
    <property type="match status" value="1"/>
</dbReference>
<keyword evidence="1" id="KW-0489">Methyltransferase</keyword>
<reference evidence="1 2" key="1">
    <citation type="submission" date="2018-03" db="EMBL/GenBank/DDBJ databases">
        <title>Genomic Encyclopedia of Archaeal and Bacterial Type Strains, Phase II (KMG-II): from individual species to whole genera.</title>
        <authorList>
            <person name="Goeker M."/>
        </authorList>
    </citation>
    <scope>NUCLEOTIDE SEQUENCE [LARGE SCALE GENOMIC DNA]</scope>
    <source>
        <strain evidence="1 2">DSM 44889</strain>
    </source>
</reference>
<comment type="caution">
    <text evidence="1">The sequence shown here is derived from an EMBL/GenBank/DDBJ whole genome shotgun (WGS) entry which is preliminary data.</text>
</comment>
<gene>
    <name evidence="1" type="ORF">BXY45_11011</name>
</gene>
<dbReference type="SUPFAM" id="SSF53335">
    <property type="entry name" value="S-adenosyl-L-methionine-dependent methyltransferases"/>
    <property type="match status" value="1"/>
</dbReference>
<proteinExistence type="predicted"/>
<evidence type="ECO:0000313" key="2">
    <source>
        <dbReference type="Proteomes" id="UP000245469"/>
    </source>
</evidence>
<dbReference type="InterPro" id="IPR029063">
    <property type="entry name" value="SAM-dependent_MTases_sf"/>
</dbReference>
<evidence type="ECO:0000313" key="1">
    <source>
        <dbReference type="EMBL" id="PWJ53768.1"/>
    </source>
</evidence>
<organism evidence="1 2">
    <name type="scientific">Quadrisphaera granulorum</name>
    <dbReference type="NCBI Taxonomy" id="317664"/>
    <lineage>
        <taxon>Bacteria</taxon>
        <taxon>Bacillati</taxon>
        <taxon>Actinomycetota</taxon>
        <taxon>Actinomycetes</taxon>
        <taxon>Kineosporiales</taxon>
        <taxon>Kineosporiaceae</taxon>
        <taxon>Quadrisphaera</taxon>
    </lineage>
</organism>
<protein>
    <submittedName>
        <fullName evidence="1">Putative O-methyltransferase YrrM</fullName>
    </submittedName>
</protein>
<dbReference type="PANTHER" id="PTHR43167:SF1">
    <property type="entry name" value="PUTATIVE (AFU_ORTHOLOGUE AFUA_6G01830)-RELATED"/>
    <property type="match status" value="1"/>
</dbReference>
<dbReference type="Proteomes" id="UP000245469">
    <property type="component" value="Unassembled WGS sequence"/>
</dbReference>
<keyword evidence="1" id="KW-0808">Transferase</keyword>
<name>A0A316A978_9ACTN</name>
<dbReference type="EMBL" id="QGDQ01000010">
    <property type="protein sequence ID" value="PWJ53768.1"/>
    <property type="molecule type" value="Genomic_DNA"/>
</dbReference>
<dbReference type="CDD" id="cd02440">
    <property type="entry name" value="AdoMet_MTases"/>
    <property type="match status" value="1"/>
</dbReference>
<dbReference type="GO" id="GO:0008168">
    <property type="term" value="F:methyltransferase activity"/>
    <property type="evidence" value="ECO:0007669"/>
    <property type="project" value="UniProtKB-KW"/>
</dbReference>
<dbReference type="PANTHER" id="PTHR43167">
    <property type="entry name" value="PUTATIVE (AFU_ORTHOLOGUE AFUA_6G01830)-RELATED"/>
    <property type="match status" value="1"/>
</dbReference>
<dbReference type="RefSeq" id="WP_170131415.1">
    <property type="nucleotide sequence ID" value="NZ_QGDQ01000010.1"/>
</dbReference>
<dbReference type="GO" id="GO:0032259">
    <property type="term" value="P:methylation"/>
    <property type="evidence" value="ECO:0007669"/>
    <property type="project" value="UniProtKB-KW"/>
</dbReference>
<dbReference type="Gene3D" id="3.40.50.150">
    <property type="entry name" value="Vaccinia Virus protein VP39"/>
    <property type="match status" value="1"/>
</dbReference>
<dbReference type="AlphaFoldDB" id="A0A316A978"/>
<sequence length="195" mass="20173">MSSPVVPTVPDIVVAAERRAAEHSFVCSCAAPTGPLLATLAAAVRPGGRVLELGTGVGVGTAWIVSGLEGREDVEVVTIERDDALADVVRNAKDPDLPVTVLTGDVEAVLPGLGTFDLVFADAEGGKWSGLDLTIAALAPGGVLLVDDMDLARYSAPEHRAAVTRVRETLLTHPSLVSVELATGTGHILSSRRPR</sequence>
<accession>A0A316A978</accession>
<keyword evidence="2" id="KW-1185">Reference proteome</keyword>